<comment type="catalytic activity">
    <reaction evidence="15">
        <text>uridine + ATP = UMP + ADP + H(+)</text>
        <dbReference type="Rhea" id="RHEA:16825"/>
        <dbReference type="ChEBI" id="CHEBI:15378"/>
        <dbReference type="ChEBI" id="CHEBI:16704"/>
        <dbReference type="ChEBI" id="CHEBI:30616"/>
        <dbReference type="ChEBI" id="CHEBI:57865"/>
        <dbReference type="ChEBI" id="CHEBI:456216"/>
        <dbReference type="EC" id="2.7.1.48"/>
    </reaction>
</comment>
<comment type="pathway">
    <text evidence="2">Pyrimidine metabolism; UMP biosynthesis via salvage pathway; UMP from uridine: step 1/1.</text>
</comment>
<gene>
    <name evidence="17" type="primary">udk_45</name>
    <name evidence="17" type="ORF">SDC9_112885</name>
</gene>
<evidence type="ECO:0000313" key="17">
    <source>
        <dbReference type="EMBL" id="MPM65981.1"/>
    </source>
</evidence>
<name>A0A645BN42_9ZZZZ</name>
<keyword evidence="9" id="KW-0547">Nucleotide-binding</keyword>
<dbReference type="UniPathway" id="UPA00574">
    <property type="reaction ID" value="UER00637"/>
</dbReference>
<evidence type="ECO:0000256" key="9">
    <source>
        <dbReference type="ARBA" id="ARBA00022741"/>
    </source>
</evidence>
<comment type="pathway">
    <text evidence="3">Pyrimidine metabolism; CTP biosynthesis via salvage pathway; CTP from cytidine: step 1/3.</text>
</comment>
<evidence type="ECO:0000256" key="11">
    <source>
        <dbReference type="ARBA" id="ARBA00022840"/>
    </source>
</evidence>
<dbReference type="NCBIfam" id="TIGR00235">
    <property type="entry name" value="udk"/>
    <property type="match status" value="1"/>
</dbReference>
<evidence type="ECO:0000256" key="7">
    <source>
        <dbReference type="ARBA" id="ARBA00022490"/>
    </source>
</evidence>
<evidence type="ECO:0000256" key="10">
    <source>
        <dbReference type="ARBA" id="ARBA00022777"/>
    </source>
</evidence>
<keyword evidence="8 17" id="KW-0808">Transferase</keyword>
<dbReference type="PANTHER" id="PTHR10285">
    <property type="entry name" value="URIDINE KINASE"/>
    <property type="match status" value="1"/>
</dbReference>
<keyword evidence="7" id="KW-0963">Cytoplasm</keyword>
<evidence type="ECO:0000256" key="8">
    <source>
        <dbReference type="ARBA" id="ARBA00022679"/>
    </source>
</evidence>
<dbReference type="InterPro" id="IPR026008">
    <property type="entry name" value="Uridine_kinase"/>
</dbReference>
<dbReference type="Pfam" id="PF00485">
    <property type="entry name" value="PRK"/>
    <property type="match status" value="1"/>
</dbReference>
<comment type="similarity">
    <text evidence="4">Belongs to the uridine kinase family.</text>
</comment>
<dbReference type="AlphaFoldDB" id="A0A645BN42"/>
<comment type="subcellular location">
    <subcellularLocation>
        <location evidence="1">Cytoplasm</location>
    </subcellularLocation>
</comment>
<dbReference type="CDD" id="cd02023">
    <property type="entry name" value="UMPK"/>
    <property type="match status" value="1"/>
</dbReference>
<protein>
    <recommendedName>
        <fullName evidence="6">Uridine kinase</fullName>
        <ecNumber evidence="5">2.7.1.48</ecNumber>
    </recommendedName>
    <alternativeName>
        <fullName evidence="12">Cytidine monophosphokinase</fullName>
    </alternativeName>
    <alternativeName>
        <fullName evidence="13">Uridine monophosphokinase</fullName>
    </alternativeName>
</protein>
<dbReference type="GO" id="GO:0004849">
    <property type="term" value="F:uridine kinase activity"/>
    <property type="evidence" value="ECO:0007669"/>
    <property type="project" value="UniProtKB-EC"/>
</dbReference>
<keyword evidence="11" id="KW-0067">ATP-binding</keyword>
<dbReference type="Gene3D" id="3.40.50.300">
    <property type="entry name" value="P-loop containing nucleotide triphosphate hydrolases"/>
    <property type="match status" value="1"/>
</dbReference>
<dbReference type="EMBL" id="VSSQ01020820">
    <property type="protein sequence ID" value="MPM65981.1"/>
    <property type="molecule type" value="Genomic_DNA"/>
</dbReference>
<evidence type="ECO:0000256" key="1">
    <source>
        <dbReference type="ARBA" id="ARBA00004496"/>
    </source>
</evidence>
<dbReference type="GO" id="GO:0044211">
    <property type="term" value="P:CTP salvage"/>
    <property type="evidence" value="ECO:0007669"/>
    <property type="project" value="UniProtKB-UniPathway"/>
</dbReference>
<comment type="caution">
    <text evidence="17">The sequence shown here is derived from an EMBL/GenBank/DDBJ whole genome shotgun (WGS) entry which is preliminary data.</text>
</comment>
<accession>A0A645BN42</accession>
<feature type="domain" description="Phosphoribulokinase/uridine kinase" evidence="16">
    <location>
        <begin position="9"/>
        <end position="194"/>
    </location>
</feature>
<dbReference type="UniPathway" id="UPA00579">
    <property type="reaction ID" value="UER00640"/>
</dbReference>
<organism evidence="17">
    <name type="scientific">bioreactor metagenome</name>
    <dbReference type="NCBI Taxonomy" id="1076179"/>
    <lineage>
        <taxon>unclassified sequences</taxon>
        <taxon>metagenomes</taxon>
        <taxon>ecological metagenomes</taxon>
    </lineage>
</organism>
<evidence type="ECO:0000256" key="5">
    <source>
        <dbReference type="ARBA" id="ARBA00012137"/>
    </source>
</evidence>
<dbReference type="GO" id="GO:0044206">
    <property type="term" value="P:UMP salvage"/>
    <property type="evidence" value="ECO:0007669"/>
    <property type="project" value="UniProtKB-UniPathway"/>
</dbReference>
<evidence type="ECO:0000256" key="4">
    <source>
        <dbReference type="ARBA" id="ARBA00005408"/>
    </source>
</evidence>
<evidence type="ECO:0000256" key="15">
    <source>
        <dbReference type="ARBA" id="ARBA00048909"/>
    </source>
</evidence>
<dbReference type="NCBIfam" id="NF004018">
    <property type="entry name" value="PRK05480.1"/>
    <property type="match status" value="1"/>
</dbReference>
<evidence type="ECO:0000256" key="3">
    <source>
        <dbReference type="ARBA" id="ARBA00004784"/>
    </source>
</evidence>
<dbReference type="HAMAP" id="MF_00551">
    <property type="entry name" value="Uridine_kinase"/>
    <property type="match status" value="1"/>
</dbReference>
<dbReference type="GO" id="GO:0043771">
    <property type="term" value="F:cytidine kinase activity"/>
    <property type="evidence" value="ECO:0007669"/>
    <property type="project" value="RHEA"/>
</dbReference>
<evidence type="ECO:0000256" key="2">
    <source>
        <dbReference type="ARBA" id="ARBA00004690"/>
    </source>
</evidence>
<sequence length="220" mass="25254">MPSKITPIVIGVAGGSGSGKTTVANIVLERVGRHRIAYLPHDAYYRDLTSLPLNQRMQVNFDHPDSLESDLLVEHIQQLKRWETVQLPIYDFTHHSRTGETLPVKPQRVILVEGILIYSEKQLRNLFDVKIFVDTDSDLRFIRRLQRDISERGRTTENVINQYLSTVRPMHLEFVEPSKRYADIIIPEGGLNEVAMDMVIARIEALLKEEQKDEAPAQKD</sequence>
<evidence type="ECO:0000256" key="13">
    <source>
        <dbReference type="ARBA" id="ARBA00031452"/>
    </source>
</evidence>
<evidence type="ECO:0000256" key="12">
    <source>
        <dbReference type="ARBA" id="ARBA00030641"/>
    </source>
</evidence>
<evidence type="ECO:0000256" key="14">
    <source>
        <dbReference type="ARBA" id="ARBA00047436"/>
    </source>
</evidence>
<comment type="catalytic activity">
    <reaction evidence="14">
        <text>cytidine + ATP = CMP + ADP + H(+)</text>
        <dbReference type="Rhea" id="RHEA:24674"/>
        <dbReference type="ChEBI" id="CHEBI:15378"/>
        <dbReference type="ChEBI" id="CHEBI:17562"/>
        <dbReference type="ChEBI" id="CHEBI:30616"/>
        <dbReference type="ChEBI" id="CHEBI:60377"/>
        <dbReference type="ChEBI" id="CHEBI:456216"/>
        <dbReference type="EC" id="2.7.1.48"/>
    </reaction>
</comment>
<dbReference type="GO" id="GO:0005524">
    <property type="term" value="F:ATP binding"/>
    <property type="evidence" value="ECO:0007669"/>
    <property type="project" value="UniProtKB-KW"/>
</dbReference>
<dbReference type="InterPro" id="IPR027417">
    <property type="entry name" value="P-loop_NTPase"/>
</dbReference>
<keyword evidence="10 17" id="KW-0418">Kinase</keyword>
<dbReference type="EC" id="2.7.1.48" evidence="5"/>
<reference evidence="17" key="1">
    <citation type="submission" date="2019-08" db="EMBL/GenBank/DDBJ databases">
        <authorList>
            <person name="Kucharzyk K."/>
            <person name="Murdoch R.W."/>
            <person name="Higgins S."/>
            <person name="Loffler F."/>
        </authorList>
    </citation>
    <scope>NUCLEOTIDE SEQUENCE</scope>
</reference>
<dbReference type="InterPro" id="IPR006083">
    <property type="entry name" value="PRK/URK"/>
</dbReference>
<dbReference type="InterPro" id="IPR000764">
    <property type="entry name" value="Uridine_kinase-like"/>
</dbReference>
<evidence type="ECO:0000259" key="16">
    <source>
        <dbReference type="Pfam" id="PF00485"/>
    </source>
</evidence>
<dbReference type="SUPFAM" id="SSF52540">
    <property type="entry name" value="P-loop containing nucleoside triphosphate hydrolases"/>
    <property type="match status" value="1"/>
</dbReference>
<proteinExistence type="inferred from homology"/>
<dbReference type="GO" id="GO:0005737">
    <property type="term" value="C:cytoplasm"/>
    <property type="evidence" value="ECO:0007669"/>
    <property type="project" value="UniProtKB-SubCell"/>
</dbReference>
<evidence type="ECO:0000256" key="6">
    <source>
        <dbReference type="ARBA" id="ARBA00021478"/>
    </source>
</evidence>
<dbReference type="PRINTS" id="PR00988">
    <property type="entry name" value="URIDINKINASE"/>
</dbReference>